<proteinExistence type="predicted"/>
<accession>A0A6A6Q7E7</accession>
<feature type="compositionally biased region" description="Polar residues" evidence="1">
    <location>
        <begin position="220"/>
        <end position="237"/>
    </location>
</feature>
<sequence length="1329" mass="146326">MRNCLRENPKKRQLQGSLPNSLKPAVDIEAPATSSENMTVPTERTTGRAKKAAARQEPPIPLLNIVPLANILARAAAEDSAPLPLQVGTGGGSCGGSNLRGEGMTAHEIRQMKNARLLNQKNHAVLPRLLSLGEQQALARYNAKDEDEAEDNVATLERQREARLALDPLKPRATPTPSFRPGQNDTAYISSIYRELIFGERRVQDDLAVASKSAIPDFGGSSSSTPKVANSAIPTTDQDQELPRENELPDPEDVLSAAERIERNEHYTPCGRLGDEDGSLGWNFERDWTIGNYLEDASFISYTFVNLLHQDGKPARPARPTPASAHPTDTGNIFDPTLIPVINVGHVDPSFYGDGIVVDSKGIIMGCWKWEESGEDLYVWCDDCKSKGVHDHWYQPRCYYTCPHFNELEDATKERERFRMVSRHHGLQMPFGCKMSKDVARRFGVIYDHAKAVNASKKGKMAMTKIDLQTQALAPLRKYGNQPVPYQATGSGSTQEPQMEDIFVKVPKDLNTLMRTDLVEEQRVNFDYLLESIKHLQKLLVPIEEALNDMPIQDRPKFRMPPHLGHRSSSVPMIGLRRLFTKVTGDSIWAELYARPHVAVPTLVELLREKLASVQQKKAERKGEWHIAERQLRELMNKWREYHNRQLAASLAAIGESGASTNDNVLAIEDPSDQAVESQDIGAINTVATNDGNEVEEVDTPAIEGTAKELDEEATELPTRFENTSGPGEPHDMEVDTVGTGTTPTGISLEPQPIFNFARDTKKSRGLLASRVTVATAGSGMKSSKTSTGKTANSKVLGNHVVKQKLAPSRMGLRSLAKAAHAATVEDRNAVGENVSEPAASEEETGAAAVTLAESEDAVGTETDRDDRPDTDTGSARPTLIVVLKIGHSTVAQQLLRLATDSAVNVDSPRIEGRVLRKRKRHPLDEGEDNESSINSESIHGGHANDGVNALSENGGQGSTGVKVNAFKEKAPPRKKAKTSAQSAGPAPGMVNPVLAQQGTTQNASEVPRDNAQLDMNEEGDTAEDDKEWEIITPGEGRYKINEERSMTLQRRHKISGTVQSITYTHADDVDWALNMWITRLNAWRRQCIRRFGGEHVAGYDRQKWSKEDIAWVRDAIAKQFDRREKAGENVKKSPPWAEIYMAFVVAHPGTHRTQRALSCMAMRQIMPELVLAKKNKHEGEGQADTAEGDIDSDEGESDDAEDEAEVGDIAPNNNARTTPFVAVRREGDRVKLRLTGLRSLANSDKVERRNGERSSSRVQMQLIVANARNGPVGGKKRKIANRDDEYISPARSSKRIKTASAKADDDEVMEDGGVGANAHENEEVEEEL</sequence>
<feature type="compositionally biased region" description="Basic and acidic residues" evidence="1">
    <location>
        <begin position="862"/>
        <end position="871"/>
    </location>
</feature>
<feature type="region of interest" description="Disordered" evidence="1">
    <location>
        <begin position="1177"/>
        <end position="1220"/>
    </location>
</feature>
<organism evidence="2 3">
    <name type="scientific">Lophium mytilinum</name>
    <dbReference type="NCBI Taxonomy" id="390894"/>
    <lineage>
        <taxon>Eukaryota</taxon>
        <taxon>Fungi</taxon>
        <taxon>Dikarya</taxon>
        <taxon>Ascomycota</taxon>
        <taxon>Pezizomycotina</taxon>
        <taxon>Dothideomycetes</taxon>
        <taxon>Pleosporomycetidae</taxon>
        <taxon>Mytilinidiales</taxon>
        <taxon>Mytilinidiaceae</taxon>
        <taxon>Lophium</taxon>
    </lineage>
</organism>
<evidence type="ECO:0000256" key="1">
    <source>
        <dbReference type="SAM" id="MobiDB-lite"/>
    </source>
</evidence>
<feature type="region of interest" description="Disordered" evidence="1">
    <location>
        <begin position="828"/>
        <end position="876"/>
    </location>
</feature>
<gene>
    <name evidence="2" type="ORF">BU16DRAFT_545382</name>
</gene>
<protein>
    <submittedName>
        <fullName evidence="2">Uncharacterized protein</fullName>
    </submittedName>
</protein>
<evidence type="ECO:0000313" key="3">
    <source>
        <dbReference type="Proteomes" id="UP000799750"/>
    </source>
</evidence>
<feature type="compositionally biased region" description="Low complexity" evidence="1">
    <location>
        <begin position="932"/>
        <end position="942"/>
    </location>
</feature>
<dbReference type="EMBL" id="MU004203">
    <property type="protein sequence ID" value="KAF2488378.1"/>
    <property type="molecule type" value="Genomic_DNA"/>
</dbReference>
<dbReference type="OrthoDB" id="10678073at2759"/>
<evidence type="ECO:0000313" key="2">
    <source>
        <dbReference type="EMBL" id="KAF2488378.1"/>
    </source>
</evidence>
<feature type="region of interest" description="Disordered" evidence="1">
    <location>
        <begin position="1"/>
        <end position="55"/>
    </location>
</feature>
<feature type="region of interest" description="Disordered" evidence="1">
    <location>
        <begin position="917"/>
        <end position="994"/>
    </location>
</feature>
<feature type="region of interest" description="Disordered" evidence="1">
    <location>
        <begin position="1288"/>
        <end position="1329"/>
    </location>
</feature>
<feature type="compositionally biased region" description="Basic and acidic residues" evidence="1">
    <location>
        <begin position="1"/>
        <end position="10"/>
    </location>
</feature>
<reference evidence="2" key="1">
    <citation type="journal article" date="2020" name="Stud. Mycol.">
        <title>101 Dothideomycetes genomes: a test case for predicting lifestyles and emergence of pathogens.</title>
        <authorList>
            <person name="Haridas S."/>
            <person name="Albert R."/>
            <person name="Binder M."/>
            <person name="Bloem J."/>
            <person name="Labutti K."/>
            <person name="Salamov A."/>
            <person name="Andreopoulos B."/>
            <person name="Baker S."/>
            <person name="Barry K."/>
            <person name="Bills G."/>
            <person name="Bluhm B."/>
            <person name="Cannon C."/>
            <person name="Castanera R."/>
            <person name="Culley D."/>
            <person name="Daum C."/>
            <person name="Ezra D."/>
            <person name="Gonzalez J."/>
            <person name="Henrissat B."/>
            <person name="Kuo A."/>
            <person name="Liang C."/>
            <person name="Lipzen A."/>
            <person name="Lutzoni F."/>
            <person name="Magnuson J."/>
            <person name="Mondo S."/>
            <person name="Nolan M."/>
            <person name="Ohm R."/>
            <person name="Pangilinan J."/>
            <person name="Park H.-J."/>
            <person name="Ramirez L."/>
            <person name="Alfaro M."/>
            <person name="Sun H."/>
            <person name="Tritt A."/>
            <person name="Yoshinaga Y."/>
            <person name="Zwiers L.-H."/>
            <person name="Turgeon B."/>
            <person name="Goodwin S."/>
            <person name="Spatafora J."/>
            <person name="Crous P."/>
            <person name="Grigoriev I."/>
        </authorList>
    </citation>
    <scope>NUCLEOTIDE SEQUENCE</scope>
    <source>
        <strain evidence="2">CBS 269.34</strain>
    </source>
</reference>
<keyword evidence="3" id="KW-1185">Reference proteome</keyword>
<feature type="region of interest" description="Disordered" evidence="1">
    <location>
        <begin position="215"/>
        <end position="249"/>
    </location>
</feature>
<feature type="compositionally biased region" description="Acidic residues" evidence="1">
    <location>
        <begin position="1187"/>
        <end position="1207"/>
    </location>
</feature>
<name>A0A6A6Q7E7_9PEZI</name>
<feature type="compositionally biased region" description="Polar residues" evidence="1">
    <location>
        <begin position="32"/>
        <end position="44"/>
    </location>
</feature>
<dbReference type="Proteomes" id="UP000799750">
    <property type="component" value="Unassembled WGS sequence"/>
</dbReference>